<sequence>GAIKASGLLFYSSLIVGTFVASLCSWERLSEAYHLSSGY</sequence>
<proteinExistence type="predicted"/>
<evidence type="ECO:0000313" key="2">
    <source>
        <dbReference type="EMBL" id="GAJ06046.1"/>
    </source>
</evidence>
<protein>
    <submittedName>
        <fullName evidence="2">Uncharacterized protein</fullName>
    </submittedName>
</protein>
<organism evidence="2">
    <name type="scientific">marine sediment metagenome</name>
    <dbReference type="NCBI Taxonomy" id="412755"/>
    <lineage>
        <taxon>unclassified sequences</taxon>
        <taxon>metagenomes</taxon>
        <taxon>ecological metagenomes</taxon>
    </lineage>
</organism>
<feature type="transmembrane region" description="Helical" evidence="1">
    <location>
        <begin position="6"/>
        <end position="26"/>
    </location>
</feature>
<evidence type="ECO:0000256" key="1">
    <source>
        <dbReference type="SAM" id="Phobius"/>
    </source>
</evidence>
<gene>
    <name evidence="2" type="ORF">S12H4_53931</name>
</gene>
<reference evidence="2" key="1">
    <citation type="journal article" date="2014" name="Front. Microbiol.">
        <title>High frequency of phylogenetically diverse reductive dehalogenase-homologous genes in deep subseafloor sedimentary metagenomes.</title>
        <authorList>
            <person name="Kawai M."/>
            <person name="Futagami T."/>
            <person name="Toyoda A."/>
            <person name="Takaki Y."/>
            <person name="Nishi S."/>
            <person name="Hori S."/>
            <person name="Arai W."/>
            <person name="Tsubouchi T."/>
            <person name="Morono Y."/>
            <person name="Uchiyama I."/>
            <person name="Ito T."/>
            <person name="Fujiyama A."/>
            <person name="Inagaki F."/>
            <person name="Takami H."/>
        </authorList>
    </citation>
    <scope>NUCLEOTIDE SEQUENCE</scope>
    <source>
        <strain evidence="2">Expedition CK06-06</strain>
    </source>
</reference>
<comment type="caution">
    <text evidence="2">The sequence shown here is derived from an EMBL/GenBank/DDBJ whole genome shotgun (WGS) entry which is preliminary data.</text>
</comment>
<keyword evidence="1" id="KW-0812">Transmembrane</keyword>
<keyword evidence="1" id="KW-0472">Membrane</keyword>
<name>X1V1L9_9ZZZZ</name>
<dbReference type="AlphaFoldDB" id="X1V1L9"/>
<dbReference type="EMBL" id="BARW01034404">
    <property type="protein sequence ID" value="GAJ06046.1"/>
    <property type="molecule type" value="Genomic_DNA"/>
</dbReference>
<keyword evidence="1" id="KW-1133">Transmembrane helix</keyword>
<feature type="non-terminal residue" evidence="2">
    <location>
        <position position="1"/>
    </location>
</feature>
<accession>X1V1L9</accession>